<feature type="chain" id="PRO_5043864578" evidence="1">
    <location>
        <begin position="31"/>
        <end position="80"/>
    </location>
</feature>
<protein>
    <submittedName>
        <fullName evidence="2">Uncharacterized protein</fullName>
    </submittedName>
</protein>
<keyword evidence="1" id="KW-0732">Signal</keyword>
<accession>A0AAV3B739</accession>
<dbReference type="Proteomes" id="UP001181693">
    <property type="component" value="Unassembled WGS sequence"/>
</dbReference>
<reference evidence="2" key="1">
    <citation type="thesis" date="2020" institute="ProQuest LLC" country="789 East Eisenhower Parkway, Ann Arbor, MI, USA">
        <title>Comparative Genomics and Chromosome Evolution.</title>
        <authorList>
            <person name="Mudd A.B."/>
        </authorList>
    </citation>
    <scope>NUCLEOTIDE SEQUENCE</scope>
    <source>
        <strain evidence="2">1538</strain>
        <tissue evidence="2">Blood</tissue>
    </source>
</reference>
<comment type="caution">
    <text evidence="2">The sequence shown here is derived from an EMBL/GenBank/DDBJ whole genome shotgun (WGS) entry which is preliminary data.</text>
</comment>
<evidence type="ECO:0000313" key="3">
    <source>
        <dbReference type="Proteomes" id="UP001181693"/>
    </source>
</evidence>
<proteinExistence type="predicted"/>
<dbReference type="EMBL" id="DYDO01000001">
    <property type="protein sequence ID" value="DBA33696.1"/>
    <property type="molecule type" value="Genomic_DNA"/>
</dbReference>
<evidence type="ECO:0000256" key="1">
    <source>
        <dbReference type="SAM" id="SignalP"/>
    </source>
</evidence>
<keyword evidence="3" id="KW-1185">Reference proteome</keyword>
<feature type="signal peptide" evidence="1">
    <location>
        <begin position="1"/>
        <end position="30"/>
    </location>
</feature>
<evidence type="ECO:0000313" key="2">
    <source>
        <dbReference type="EMBL" id="DBA33696.1"/>
    </source>
</evidence>
<gene>
    <name evidence="2" type="ORF">GDO54_001338</name>
</gene>
<dbReference type="AlphaFoldDB" id="A0AAV3B739"/>
<name>A0AAV3B739_PYXAD</name>
<organism evidence="2 3">
    <name type="scientific">Pyxicephalus adspersus</name>
    <name type="common">African bullfrog</name>
    <dbReference type="NCBI Taxonomy" id="30357"/>
    <lineage>
        <taxon>Eukaryota</taxon>
        <taxon>Metazoa</taxon>
        <taxon>Chordata</taxon>
        <taxon>Craniata</taxon>
        <taxon>Vertebrata</taxon>
        <taxon>Euteleostomi</taxon>
        <taxon>Amphibia</taxon>
        <taxon>Batrachia</taxon>
        <taxon>Anura</taxon>
        <taxon>Neobatrachia</taxon>
        <taxon>Ranoidea</taxon>
        <taxon>Pyxicephalidae</taxon>
        <taxon>Pyxicephalinae</taxon>
        <taxon>Pyxicephalus</taxon>
    </lineage>
</organism>
<sequence>MSMQKSNLNRWIYLHLLLVLVVHWFGECQTFKASLGSQFIAALDCISFCSNGNLCGEKCGFAIVPMGTANSQVPFSFSAI</sequence>